<dbReference type="InterPro" id="IPR052734">
    <property type="entry name" value="Nod_factor_acetyltransferase"/>
</dbReference>
<evidence type="ECO:0000313" key="3">
    <source>
        <dbReference type="EMBL" id="ERK02891.1"/>
    </source>
</evidence>
<comment type="caution">
    <text evidence="3">The sequence shown here is derived from an EMBL/GenBank/DDBJ whole genome shotgun (WGS) entry which is preliminary data.</text>
</comment>
<keyword evidence="3" id="KW-0808">Transferase</keyword>
<gene>
    <name evidence="3" type="ORF">HMPREF9145_1655</name>
</gene>
<accession>U2LF01</accession>
<dbReference type="InterPro" id="IPR002656">
    <property type="entry name" value="Acyl_transf_3_dom"/>
</dbReference>
<dbReference type="PATRIC" id="fig|1395125.3.peg.130"/>
<dbReference type="GeneID" id="78499134"/>
<dbReference type="Proteomes" id="UP000017023">
    <property type="component" value="Unassembled WGS sequence"/>
</dbReference>
<feature type="transmembrane region" description="Helical" evidence="1">
    <location>
        <begin position="7"/>
        <end position="24"/>
    </location>
</feature>
<evidence type="ECO:0000256" key="1">
    <source>
        <dbReference type="SAM" id="Phobius"/>
    </source>
</evidence>
<evidence type="ECO:0000259" key="2">
    <source>
        <dbReference type="Pfam" id="PF01757"/>
    </source>
</evidence>
<feature type="transmembrane region" description="Helical" evidence="1">
    <location>
        <begin position="319"/>
        <end position="339"/>
    </location>
</feature>
<feature type="transmembrane region" description="Helical" evidence="1">
    <location>
        <begin position="272"/>
        <end position="299"/>
    </location>
</feature>
<protein>
    <submittedName>
        <fullName evidence="3">Acyltransferase</fullName>
    </submittedName>
</protein>
<feature type="transmembrane region" description="Helical" evidence="1">
    <location>
        <begin position="241"/>
        <end position="260"/>
    </location>
</feature>
<dbReference type="PANTHER" id="PTHR37312">
    <property type="entry name" value="MEMBRANE-BOUND ACYLTRANSFERASE YKRP-RELATED"/>
    <property type="match status" value="1"/>
</dbReference>
<sequence>MSKISHKNYVAIAKGIAIILMVIGHSGCPEVVRKTIYLFHMPFFFICSGLFFSPQNEIDKLWIFIIRKIKGIYLPFIKWCLPFILLHNVFYSINLYNNQFGFNGVVSHPFTMGELFRNVFYNIVKMDGIPQLLGGFWFIKDLFFATLFISGIMFIVKKATKRVRIAIFIFLFVGSMFFNYAPVGFYFITARDLFWSSAFLYSGYLLRSIQPTKYIYALCSLVFVGGFLFPCYLDFFSGGGLMPIFYLTSIAGTILTLKLSQLLERIEFMRNFLYYVGNHTLVILGLHFLVFKIVDLIIIYTESLPIAHLAEFPVIANHIGYSPVYASFGVLLPLAIYYVNDYFKEILKKGLYRADKKD</sequence>
<feature type="transmembrane region" description="Helical" evidence="1">
    <location>
        <begin position="186"/>
        <end position="207"/>
    </location>
</feature>
<dbReference type="AlphaFoldDB" id="U2LF01"/>
<keyword evidence="1" id="KW-0812">Transmembrane</keyword>
<keyword evidence="3" id="KW-0012">Acyltransferase</keyword>
<proteinExistence type="predicted"/>
<name>U2LF01_9BACT</name>
<reference evidence="3 4" key="1">
    <citation type="submission" date="2013-08" db="EMBL/GenBank/DDBJ databases">
        <authorList>
            <person name="Durkin A.S."/>
            <person name="Haft D.R."/>
            <person name="McCorrison J."/>
            <person name="Torralba M."/>
            <person name="Gillis M."/>
            <person name="Haft D.H."/>
            <person name="Methe B."/>
            <person name="Sutton G."/>
            <person name="Nelson K.E."/>
        </authorList>
    </citation>
    <scope>NUCLEOTIDE SEQUENCE [LARGE SCALE GENOMIC DNA]</scope>
    <source>
        <strain evidence="3 4">F0493</strain>
    </source>
</reference>
<feature type="transmembrane region" description="Helical" evidence="1">
    <location>
        <begin position="36"/>
        <end position="52"/>
    </location>
</feature>
<feature type="transmembrane region" description="Helical" evidence="1">
    <location>
        <begin position="72"/>
        <end position="93"/>
    </location>
</feature>
<feature type="transmembrane region" description="Helical" evidence="1">
    <location>
        <begin position="214"/>
        <end position="235"/>
    </location>
</feature>
<dbReference type="RefSeq" id="WP_021824351.1">
    <property type="nucleotide sequence ID" value="NZ_AWGW01000003.1"/>
</dbReference>
<dbReference type="GO" id="GO:0016747">
    <property type="term" value="F:acyltransferase activity, transferring groups other than amino-acyl groups"/>
    <property type="evidence" value="ECO:0007669"/>
    <property type="project" value="InterPro"/>
</dbReference>
<organism evidence="3 4">
    <name type="scientific">Segatella salivae F0493</name>
    <dbReference type="NCBI Taxonomy" id="1395125"/>
    <lineage>
        <taxon>Bacteria</taxon>
        <taxon>Pseudomonadati</taxon>
        <taxon>Bacteroidota</taxon>
        <taxon>Bacteroidia</taxon>
        <taxon>Bacteroidales</taxon>
        <taxon>Prevotellaceae</taxon>
        <taxon>Segatella</taxon>
    </lineage>
</organism>
<evidence type="ECO:0000313" key="4">
    <source>
        <dbReference type="Proteomes" id="UP000017023"/>
    </source>
</evidence>
<feature type="transmembrane region" description="Helical" evidence="1">
    <location>
        <begin position="163"/>
        <end position="180"/>
    </location>
</feature>
<dbReference type="Pfam" id="PF01757">
    <property type="entry name" value="Acyl_transf_3"/>
    <property type="match status" value="1"/>
</dbReference>
<feature type="domain" description="Acyltransferase 3" evidence="2">
    <location>
        <begin position="9"/>
        <end position="332"/>
    </location>
</feature>
<dbReference type="EMBL" id="AWGW01000003">
    <property type="protein sequence ID" value="ERK02891.1"/>
    <property type="molecule type" value="Genomic_DNA"/>
</dbReference>
<keyword evidence="1" id="KW-1133">Transmembrane helix</keyword>
<dbReference type="PANTHER" id="PTHR37312:SF1">
    <property type="entry name" value="MEMBRANE-BOUND ACYLTRANSFERASE YKRP-RELATED"/>
    <property type="match status" value="1"/>
</dbReference>
<feature type="transmembrane region" description="Helical" evidence="1">
    <location>
        <begin position="135"/>
        <end position="156"/>
    </location>
</feature>
<keyword evidence="1" id="KW-0472">Membrane</keyword>